<evidence type="ECO:0000256" key="2">
    <source>
        <dbReference type="ARBA" id="ARBA00005433"/>
    </source>
</evidence>
<protein>
    <recommendedName>
        <fullName evidence="3">BLOC-1-related complex subunit 7</fullName>
    </recommendedName>
</protein>
<dbReference type="PANTHER" id="PTHR31397">
    <property type="entry name" value="BLOC-1-RELATED COMPLEX SUBUNIT 7 BORSC7"/>
    <property type="match status" value="1"/>
</dbReference>
<evidence type="ECO:0000256" key="3">
    <source>
        <dbReference type="ARBA" id="ARBA00022295"/>
    </source>
</evidence>
<dbReference type="InterPro" id="IPR032143">
    <property type="entry name" value="BORCS7"/>
</dbReference>
<reference evidence="7" key="1">
    <citation type="submission" date="2025-08" db="UniProtKB">
        <authorList>
            <consortium name="RefSeq"/>
        </authorList>
    </citation>
    <scope>IDENTIFICATION</scope>
</reference>
<accession>A0ABM0JV06</accession>
<organism evidence="6 7">
    <name type="scientific">Aplysia californica</name>
    <name type="common">California sea hare</name>
    <dbReference type="NCBI Taxonomy" id="6500"/>
    <lineage>
        <taxon>Eukaryota</taxon>
        <taxon>Metazoa</taxon>
        <taxon>Spiralia</taxon>
        <taxon>Lophotrochozoa</taxon>
        <taxon>Mollusca</taxon>
        <taxon>Gastropoda</taxon>
        <taxon>Heterobranchia</taxon>
        <taxon>Euthyneura</taxon>
        <taxon>Tectipleura</taxon>
        <taxon>Aplysiida</taxon>
        <taxon>Aplysioidea</taxon>
        <taxon>Aplysiidae</taxon>
        <taxon>Aplysia</taxon>
    </lineage>
</organism>
<evidence type="ECO:0000256" key="4">
    <source>
        <dbReference type="ARBA" id="ARBA00023136"/>
    </source>
</evidence>
<gene>
    <name evidence="7" type="primary">LOC101859341</name>
</gene>
<evidence type="ECO:0000256" key="5">
    <source>
        <dbReference type="ARBA" id="ARBA00023228"/>
    </source>
</evidence>
<dbReference type="Pfam" id="PF16088">
    <property type="entry name" value="BORCS7"/>
    <property type="match status" value="1"/>
</dbReference>
<name>A0ABM0JV06_APLCA</name>
<comment type="subcellular location">
    <subcellularLocation>
        <location evidence="1">Lysosome membrane</location>
    </subcellularLocation>
</comment>
<dbReference type="Proteomes" id="UP000694888">
    <property type="component" value="Unplaced"/>
</dbReference>
<sequence length="105" mass="11875">MAATRTSASSNWNQETKARLNEKITANVNDLGSLARQVIRGSKSNEFLAQAAKNFASQESYVHNSHETMRKMDLMRSQLEFQQSAIARSLSYLDEIQDQITSIKH</sequence>
<keyword evidence="5" id="KW-0458">Lysosome</keyword>
<evidence type="ECO:0000313" key="7">
    <source>
        <dbReference type="RefSeq" id="XP_005102153.1"/>
    </source>
</evidence>
<evidence type="ECO:0000313" key="6">
    <source>
        <dbReference type="Proteomes" id="UP000694888"/>
    </source>
</evidence>
<keyword evidence="6" id="KW-1185">Reference proteome</keyword>
<keyword evidence="4" id="KW-0472">Membrane</keyword>
<dbReference type="PANTHER" id="PTHR31397:SF1">
    <property type="entry name" value="BLOC-1-RELATED COMPLEX SUBUNIT 7"/>
    <property type="match status" value="1"/>
</dbReference>
<dbReference type="RefSeq" id="XP_005102153.1">
    <property type="nucleotide sequence ID" value="XM_005102096.3"/>
</dbReference>
<proteinExistence type="inferred from homology"/>
<evidence type="ECO:0000256" key="1">
    <source>
        <dbReference type="ARBA" id="ARBA00004656"/>
    </source>
</evidence>
<comment type="similarity">
    <text evidence="2">Belongs to the BORCS7 family.</text>
</comment>
<dbReference type="GeneID" id="101859341"/>